<dbReference type="OrthoDB" id="9779889at2"/>
<dbReference type="RefSeq" id="WP_012160880.1">
    <property type="nucleotide sequence ID" value="NC_009925.1"/>
</dbReference>
<dbReference type="PRINTS" id="PR00625">
    <property type="entry name" value="JDOMAIN"/>
</dbReference>
<proteinExistence type="predicted"/>
<evidence type="ECO:0000313" key="5">
    <source>
        <dbReference type="Proteomes" id="UP000000268"/>
    </source>
</evidence>
<keyword evidence="1" id="KW-0802">TPR repeat</keyword>
<protein>
    <submittedName>
        <fullName evidence="4">DnaJ-like protein, putative</fullName>
    </submittedName>
</protein>
<dbReference type="Gene3D" id="1.25.40.10">
    <property type="entry name" value="Tetratricopeptide repeat domain"/>
    <property type="match status" value="1"/>
</dbReference>
<dbReference type="InterPro" id="IPR019734">
    <property type="entry name" value="TPR_rpt"/>
</dbReference>
<feature type="domain" description="J" evidence="3">
    <location>
        <begin position="5"/>
        <end position="62"/>
    </location>
</feature>
<sequence>MDIADCYRLLQLTSRANIEDLKASYRRLARQWHPDTNPGDQLAHEKFIQVTEAYKTLQKIVPPAPNNSTVPASVPSRATAKPRSAPSVKVSTQSTKPSSPPPPQQPQRQARPQAATSRPRATVSKQPTPQPKPATSTRKSSLSPADIKLKVDSYKQLQELIQRQRFPRAVALIEALAQRLPQDAEVRQWQAIIYQSWGRQLIRERKLNQARAYLKKALNTDPHNKALWAEIELDFKKIEMAF</sequence>
<evidence type="ECO:0000313" key="4">
    <source>
        <dbReference type="EMBL" id="ABW25268.1"/>
    </source>
</evidence>
<dbReference type="HOGENOM" id="CLU_085705_0_0_3"/>
<dbReference type="PROSITE" id="PS50005">
    <property type="entry name" value="TPR"/>
    <property type="match status" value="1"/>
</dbReference>
<evidence type="ECO:0000256" key="1">
    <source>
        <dbReference type="PROSITE-ProRule" id="PRU00339"/>
    </source>
</evidence>
<keyword evidence="5" id="KW-1185">Reference proteome</keyword>
<dbReference type="KEGG" id="amr:AM1_0181"/>
<dbReference type="PANTHER" id="PTHR43948">
    <property type="entry name" value="DNAJ HOMOLOG SUBFAMILY B"/>
    <property type="match status" value="1"/>
</dbReference>
<feature type="repeat" description="TPR" evidence="1">
    <location>
        <begin position="191"/>
        <end position="224"/>
    </location>
</feature>
<dbReference type="CDD" id="cd06257">
    <property type="entry name" value="DnaJ"/>
    <property type="match status" value="1"/>
</dbReference>
<dbReference type="SUPFAM" id="SSF46565">
    <property type="entry name" value="Chaperone J-domain"/>
    <property type="match status" value="1"/>
</dbReference>
<feature type="region of interest" description="Disordered" evidence="2">
    <location>
        <begin position="60"/>
        <end position="144"/>
    </location>
</feature>
<organism evidence="4 5">
    <name type="scientific">Acaryochloris marina (strain MBIC 11017)</name>
    <dbReference type="NCBI Taxonomy" id="329726"/>
    <lineage>
        <taxon>Bacteria</taxon>
        <taxon>Bacillati</taxon>
        <taxon>Cyanobacteriota</taxon>
        <taxon>Cyanophyceae</taxon>
        <taxon>Acaryochloridales</taxon>
        <taxon>Acaryochloridaceae</taxon>
        <taxon>Acaryochloris</taxon>
    </lineage>
</organism>
<gene>
    <name evidence="4" type="ordered locus">AM1_0181</name>
</gene>
<evidence type="ECO:0000256" key="2">
    <source>
        <dbReference type="SAM" id="MobiDB-lite"/>
    </source>
</evidence>
<dbReference type="EMBL" id="CP000828">
    <property type="protein sequence ID" value="ABW25268.1"/>
    <property type="molecule type" value="Genomic_DNA"/>
</dbReference>
<evidence type="ECO:0000259" key="3">
    <source>
        <dbReference type="PROSITE" id="PS50076"/>
    </source>
</evidence>
<dbReference type="Gene3D" id="1.10.287.110">
    <property type="entry name" value="DnaJ domain"/>
    <property type="match status" value="1"/>
</dbReference>
<dbReference type="AlphaFoldDB" id="B0C7K8"/>
<dbReference type="Proteomes" id="UP000000268">
    <property type="component" value="Chromosome"/>
</dbReference>
<feature type="compositionally biased region" description="Low complexity" evidence="2">
    <location>
        <begin position="106"/>
        <end position="122"/>
    </location>
</feature>
<reference evidence="4 5" key="1">
    <citation type="journal article" date="2008" name="Proc. Natl. Acad. Sci. U.S.A.">
        <title>Niche adaptation and genome expansion in the chlorophyll d-producing cyanobacterium Acaryochloris marina.</title>
        <authorList>
            <person name="Swingley W.D."/>
            <person name="Chen M."/>
            <person name="Cheung P.C."/>
            <person name="Conrad A.L."/>
            <person name="Dejesa L.C."/>
            <person name="Hao J."/>
            <person name="Honchak B.M."/>
            <person name="Karbach L.E."/>
            <person name="Kurdoglu A."/>
            <person name="Lahiri S."/>
            <person name="Mastrian S.D."/>
            <person name="Miyashita H."/>
            <person name="Page L."/>
            <person name="Ramakrishna P."/>
            <person name="Satoh S."/>
            <person name="Sattley W.M."/>
            <person name="Shimada Y."/>
            <person name="Taylor H.L."/>
            <person name="Tomo T."/>
            <person name="Tsuchiya T."/>
            <person name="Wang Z.T."/>
            <person name="Raymond J."/>
            <person name="Mimuro M."/>
            <person name="Blankenship R.E."/>
            <person name="Touchman J.W."/>
        </authorList>
    </citation>
    <scope>NUCLEOTIDE SEQUENCE [LARGE SCALE GENOMIC DNA]</scope>
    <source>
        <strain evidence="5">MBIC 11017</strain>
    </source>
</reference>
<dbReference type="Pfam" id="PF00226">
    <property type="entry name" value="DnaJ"/>
    <property type="match status" value="1"/>
</dbReference>
<dbReference type="PANTHER" id="PTHR43948:SF10">
    <property type="entry name" value="MRJ, ISOFORM E"/>
    <property type="match status" value="1"/>
</dbReference>
<accession>B0C7K8</accession>
<dbReference type="STRING" id="329726.AM1_0181"/>
<feature type="compositionally biased region" description="Polar residues" evidence="2">
    <location>
        <begin position="123"/>
        <end position="143"/>
    </location>
</feature>
<dbReference type="InterPro" id="IPR011990">
    <property type="entry name" value="TPR-like_helical_dom_sf"/>
</dbReference>
<dbReference type="InterPro" id="IPR001623">
    <property type="entry name" value="DnaJ_domain"/>
</dbReference>
<dbReference type="PROSITE" id="PS50076">
    <property type="entry name" value="DNAJ_2"/>
    <property type="match status" value="1"/>
</dbReference>
<dbReference type="InterPro" id="IPR036869">
    <property type="entry name" value="J_dom_sf"/>
</dbReference>
<dbReference type="SMART" id="SM00271">
    <property type="entry name" value="DnaJ"/>
    <property type="match status" value="1"/>
</dbReference>
<name>B0C7K8_ACAM1</name>
<dbReference type="eggNOG" id="COG0484">
    <property type="taxonomic scope" value="Bacteria"/>
</dbReference>
<dbReference type="SUPFAM" id="SSF48452">
    <property type="entry name" value="TPR-like"/>
    <property type="match status" value="1"/>
</dbReference>